<comment type="similarity">
    <text evidence="1">Belongs to the membrane fusion protein (MFP) (TC 8.A.1) family.</text>
</comment>
<organism evidence="7 8">
    <name type="scientific">Raineyella fluvialis</name>
    <dbReference type="NCBI Taxonomy" id="2662261"/>
    <lineage>
        <taxon>Bacteria</taxon>
        <taxon>Bacillati</taxon>
        <taxon>Actinomycetota</taxon>
        <taxon>Actinomycetes</taxon>
        <taxon>Propionibacteriales</taxon>
        <taxon>Propionibacteriaceae</taxon>
        <taxon>Raineyella</taxon>
    </lineage>
</organism>
<dbReference type="PANTHER" id="PTHR30469">
    <property type="entry name" value="MULTIDRUG RESISTANCE PROTEIN MDTA"/>
    <property type="match status" value="1"/>
</dbReference>
<dbReference type="AlphaFoldDB" id="A0A5Q2FCY2"/>
<keyword evidence="3" id="KW-0472">Membrane</keyword>
<dbReference type="Pfam" id="PF25990">
    <property type="entry name" value="Beta-barrel_YknX"/>
    <property type="match status" value="1"/>
</dbReference>
<dbReference type="Gene3D" id="2.40.50.100">
    <property type="match status" value="1"/>
</dbReference>
<dbReference type="InterPro" id="IPR058625">
    <property type="entry name" value="MdtA-like_BSH"/>
</dbReference>
<dbReference type="EMBL" id="CP045725">
    <property type="protein sequence ID" value="QGF23627.1"/>
    <property type="molecule type" value="Genomic_DNA"/>
</dbReference>
<dbReference type="PANTHER" id="PTHR30469:SF33">
    <property type="entry name" value="SLR1207 PROTEIN"/>
    <property type="match status" value="1"/>
</dbReference>
<reference evidence="7 8" key="1">
    <citation type="submission" date="2019-10" db="EMBL/GenBank/DDBJ databases">
        <title>Genomic analysis of Raineyella sp. CBA3103.</title>
        <authorList>
            <person name="Roh S.W."/>
        </authorList>
    </citation>
    <scope>NUCLEOTIDE SEQUENCE [LARGE SCALE GENOMIC DNA]</scope>
    <source>
        <strain evidence="7 8">CBA3103</strain>
    </source>
</reference>
<gene>
    <name evidence="7" type="ORF">Rai3103_08040</name>
</gene>
<proteinExistence type="inferred from homology"/>
<evidence type="ECO:0000313" key="8">
    <source>
        <dbReference type="Proteomes" id="UP000386847"/>
    </source>
</evidence>
<feature type="coiled-coil region" evidence="2">
    <location>
        <begin position="106"/>
        <end position="133"/>
    </location>
</feature>
<name>A0A5Q2FCY2_9ACTN</name>
<keyword evidence="3" id="KW-0812">Transmembrane</keyword>
<keyword evidence="3" id="KW-1133">Transmembrane helix</keyword>
<dbReference type="GO" id="GO:0015562">
    <property type="term" value="F:efflux transmembrane transporter activity"/>
    <property type="evidence" value="ECO:0007669"/>
    <property type="project" value="TreeGrafter"/>
</dbReference>
<dbReference type="InterPro" id="IPR058637">
    <property type="entry name" value="YknX-like_C"/>
</dbReference>
<sequence>MTGSTTAQQAPRRTRRRRRLIAGVVVAVVVLALVAGYVMSQRGARTTVTTATASTQRLSVTVSASGTVEAASLVPVYSPIAGTLASVRVSDGQVVKAGDELATLDTAALSTAVAQAQAQVAAAEAQAGSASAQLALARAMPHDTDAQTRTRDAAIQAANAAHDAAVAARSAASAGLRAARDNAAKASITAPVGGTVTLNVLAATRTDGTGPKAAAGASVGPTVPLFTIADLGHPVFAAQVDEADIAHVAVGQQSTVTLDAYPGRTFPGAVSEVATTSVSTKTGGVAYIVKIPLAAGDAVLRLGMSGDASLATQDIPDALVVPLQAVQADGAQRWVYKVTDGTAHRTPVTVGASSATQAQITSGLAAGDVVATSQLSALKDGASVDVGK</sequence>
<dbReference type="InterPro" id="IPR006143">
    <property type="entry name" value="RND_pump_MFP"/>
</dbReference>
<evidence type="ECO:0000256" key="2">
    <source>
        <dbReference type="SAM" id="Coils"/>
    </source>
</evidence>
<evidence type="ECO:0000259" key="5">
    <source>
        <dbReference type="Pfam" id="PF25989"/>
    </source>
</evidence>
<dbReference type="Pfam" id="PF25989">
    <property type="entry name" value="YknX_C"/>
    <property type="match status" value="1"/>
</dbReference>
<evidence type="ECO:0000259" key="4">
    <source>
        <dbReference type="Pfam" id="PF25917"/>
    </source>
</evidence>
<dbReference type="Pfam" id="PF25917">
    <property type="entry name" value="BSH_RND"/>
    <property type="match status" value="1"/>
</dbReference>
<evidence type="ECO:0000259" key="6">
    <source>
        <dbReference type="Pfam" id="PF25990"/>
    </source>
</evidence>
<evidence type="ECO:0000313" key="7">
    <source>
        <dbReference type="EMBL" id="QGF23627.1"/>
    </source>
</evidence>
<evidence type="ECO:0000256" key="1">
    <source>
        <dbReference type="ARBA" id="ARBA00009477"/>
    </source>
</evidence>
<accession>A0A5Q2FCY2</accession>
<dbReference type="GO" id="GO:1990281">
    <property type="term" value="C:efflux pump complex"/>
    <property type="evidence" value="ECO:0007669"/>
    <property type="project" value="TreeGrafter"/>
</dbReference>
<dbReference type="Gene3D" id="2.40.420.20">
    <property type="match status" value="1"/>
</dbReference>
<feature type="domain" description="Multidrug resistance protein MdtA-like barrel-sandwich hybrid" evidence="4">
    <location>
        <begin position="74"/>
        <end position="199"/>
    </location>
</feature>
<protein>
    <submittedName>
        <fullName evidence="7">Efflux RND transporter periplasmic adaptor subunit</fullName>
    </submittedName>
</protein>
<feature type="transmembrane region" description="Helical" evidence="3">
    <location>
        <begin position="20"/>
        <end position="39"/>
    </location>
</feature>
<evidence type="ECO:0000256" key="3">
    <source>
        <dbReference type="SAM" id="Phobius"/>
    </source>
</evidence>
<dbReference type="KEGG" id="rain:Rai3103_08040"/>
<dbReference type="RefSeq" id="WP_153572157.1">
    <property type="nucleotide sequence ID" value="NZ_CP045725.1"/>
</dbReference>
<dbReference type="Gene3D" id="2.40.30.170">
    <property type="match status" value="1"/>
</dbReference>
<dbReference type="InterPro" id="IPR058636">
    <property type="entry name" value="Beta-barrel_YknX"/>
</dbReference>
<dbReference type="Proteomes" id="UP000386847">
    <property type="component" value="Chromosome"/>
</dbReference>
<dbReference type="NCBIfam" id="TIGR01730">
    <property type="entry name" value="RND_mfp"/>
    <property type="match status" value="1"/>
</dbReference>
<feature type="domain" description="YknX-like beta-barrel" evidence="6">
    <location>
        <begin position="238"/>
        <end position="304"/>
    </location>
</feature>
<keyword evidence="8" id="KW-1185">Reference proteome</keyword>
<dbReference type="SUPFAM" id="SSF111369">
    <property type="entry name" value="HlyD-like secretion proteins"/>
    <property type="match status" value="1"/>
</dbReference>
<keyword evidence="2" id="KW-0175">Coiled coil</keyword>
<feature type="domain" description="YknX-like C-terminal permuted SH3-like" evidence="5">
    <location>
        <begin position="318"/>
        <end position="386"/>
    </location>
</feature>